<proteinExistence type="inferred from homology"/>
<reference evidence="7 8" key="1">
    <citation type="submission" date="2019-07" db="EMBL/GenBank/DDBJ databases">
        <title>Whole genome shotgun sequence of Skermanella aerolata NBRC 106429.</title>
        <authorList>
            <person name="Hosoyama A."/>
            <person name="Uohara A."/>
            <person name="Ohji S."/>
            <person name="Ichikawa N."/>
        </authorList>
    </citation>
    <scope>NUCLEOTIDE SEQUENCE [LARGE SCALE GENOMIC DNA]</scope>
    <source>
        <strain evidence="7 8">NBRC 106429</strain>
    </source>
</reference>
<evidence type="ECO:0000256" key="3">
    <source>
        <dbReference type="ARBA" id="ARBA00023082"/>
    </source>
</evidence>
<dbReference type="InterPro" id="IPR013325">
    <property type="entry name" value="RNA_pol_sigma_r2"/>
</dbReference>
<dbReference type="SUPFAM" id="SSF88659">
    <property type="entry name" value="Sigma3 and sigma4 domains of RNA polymerase sigma factors"/>
    <property type="match status" value="1"/>
</dbReference>
<dbReference type="InterPro" id="IPR039425">
    <property type="entry name" value="RNA_pol_sigma-70-like"/>
</dbReference>
<keyword evidence="8" id="KW-1185">Reference proteome</keyword>
<dbReference type="InterPro" id="IPR014284">
    <property type="entry name" value="RNA_pol_sigma-70_dom"/>
</dbReference>
<keyword evidence="3" id="KW-0731">Sigma factor</keyword>
<dbReference type="PANTHER" id="PTHR43133:SF25">
    <property type="entry name" value="RNA POLYMERASE SIGMA FACTOR RFAY-RELATED"/>
    <property type="match status" value="1"/>
</dbReference>
<dbReference type="GO" id="GO:0016987">
    <property type="term" value="F:sigma factor activity"/>
    <property type="evidence" value="ECO:0007669"/>
    <property type="project" value="UniProtKB-KW"/>
</dbReference>
<dbReference type="Pfam" id="PF22029">
    <property type="entry name" value="PhyR_sigma2"/>
    <property type="match status" value="1"/>
</dbReference>
<evidence type="ECO:0000313" key="8">
    <source>
        <dbReference type="Proteomes" id="UP000321523"/>
    </source>
</evidence>
<sequence>MTSLGLHDGRHTIIALMPDLQRFARSLTGSADVGNELVQAAYERALRRQGSLAAIEQPGSWMRSVIKNLWIDEKRSSRDRLSAPLEDAEHLGTEDTERAVIARSTLARVRHVIAALPEEQRSAIMLVCVNGLSYGEAAAELDIPIGTLMSRLCRGRLELARRMSGPS</sequence>
<comment type="caution">
    <text evidence="7">The sequence shown here is derived from an EMBL/GenBank/DDBJ whole genome shotgun (WGS) entry which is preliminary data.</text>
</comment>
<dbReference type="AlphaFoldDB" id="A0A512DZG2"/>
<dbReference type="CDD" id="cd06171">
    <property type="entry name" value="Sigma70_r4"/>
    <property type="match status" value="1"/>
</dbReference>
<evidence type="ECO:0000256" key="4">
    <source>
        <dbReference type="ARBA" id="ARBA00023163"/>
    </source>
</evidence>
<feature type="domain" description="RNA polymerase sigma factor 70 region 4 type 2" evidence="5">
    <location>
        <begin position="108"/>
        <end position="159"/>
    </location>
</feature>
<feature type="domain" description="PhyR sigma2" evidence="6">
    <location>
        <begin position="15"/>
        <end position="61"/>
    </location>
</feature>
<accession>A0A512DZG2</accession>
<evidence type="ECO:0000313" key="7">
    <source>
        <dbReference type="EMBL" id="GEO41835.1"/>
    </source>
</evidence>
<gene>
    <name evidence="7" type="ORF">SAE02_59830</name>
</gene>
<dbReference type="RefSeq" id="WP_044436218.1">
    <property type="nucleotide sequence ID" value="NZ_BJYZ01000032.1"/>
</dbReference>
<dbReference type="Pfam" id="PF08281">
    <property type="entry name" value="Sigma70_r4_2"/>
    <property type="match status" value="1"/>
</dbReference>
<dbReference type="Gene3D" id="1.10.1740.10">
    <property type="match status" value="1"/>
</dbReference>
<dbReference type="GO" id="GO:0000428">
    <property type="term" value="C:DNA-directed RNA polymerase complex"/>
    <property type="evidence" value="ECO:0007669"/>
    <property type="project" value="UniProtKB-KW"/>
</dbReference>
<dbReference type="SUPFAM" id="SSF88946">
    <property type="entry name" value="Sigma2 domain of RNA polymerase sigma factors"/>
    <property type="match status" value="1"/>
</dbReference>
<dbReference type="GO" id="GO:0006352">
    <property type="term" value="P:DNA-templated transcription initiation"/>
    <property type="evidence" value="ECO:0007669"/>
    <property type="project" value="InterPro"/>
</dbReference>
<dbReference type="Proteomes" id="UP000321523">
    <property type="component" value="Unassembled WGS sequence"/>
</dbReference>
<dbReference type="InterPro" id="IPR053866">
    <property type="entry name" value="PhyR_sigma2"/>
</dbReference>
<dbReference type="InterPro" id="IPR013324">
    <property type="entry name" value="RNA_pol_sigma_r3/r4-like"/>
</dbReference>
<keyword evidence="2" id="KW-0805">Transcription regulation</keyword>
<protein>
    <submittedName>
        <fullName evidence="7">DNA-directed RNA polymerase sigma-70 factor</fullName>
    </submittedName>
</protein>
<keyword evidence="7" id="KW-0240">DNA-directed RNA polymerase</keyword>
<dbReference type="InterPro" id="IPR036388">
    <property type="entry name" value="WH-like_DNA-bd_sf"/>
</dbReference>
<dbReference type="PANTHER" id="PTHR43133">
    <property type="entry name" value="RNA POLYMERASE ECF-TYPE SIGMA FACTO"/>
    <property type="match status" value="1"/>
</dbReference>
<dbReference type="OrthoDB" id="9803470at2"/>
<keyword evidence="4" id="KW-0804">Transcription</keyword>
<evidence type="ECO:0000259" key="5">
    <source>
        <dbReference type="Pfam" id="PF08281"/>
    </source>
</evidence>
<dbReference type="NCBIfam" id="TIGR02937">
    <property type="entry name" value="sigma70-ECF"/>
    <property type="match status" value="1"/>
</dbReference>
<name>A0A512DZG2_9PROT</name>
<comment type="similarity">
    <text evidence="1">Belongs to the sigma-70 factor family. ECF subfamily.</text>
</comment>
<dbReference type="InterPro" id="IPR013249">
    <property type="entry name" value="RNA_pol_sigma70_r4_t2"/>
</dbReference>
<evidence type="ECO:0000256" key="1">
    <source>
        <dbReference type="ARBA" id="ARBA00010641"/>
    </source>
</evidence>
<evidence type="ECO:0000259" key="6">
    <source>
        <dbReference type="Pfam" id="PF22029"/>
    </source>
</evidence>
<organism evidence="7 8">
    <name type="scientific">Skermanella aerolata</name>
    <dbReference type="NCBI Taxonomy" id="393310"/>
    <lineage>
        <taxon>Bacteria</taxon>
        <taxon>Pseudomonadati</taxon>
        <taxon>Pseudomonadota</taxon>
        <taxon>Alphaproteobacteria</taxon>
        <taxon>Rhodospirillales</taxon>
        <taxon>Azospirillaceae</taxon>
        <taxon>Skermanella</taxon>
    </lineage>
</organism>
<dbReference type="EMBL" id="BJYZ01000032">
    <property type="protein sequence ID" value="GEO41835.1"/>
    <property type="molecule type" value="Genomic_DNA"/>
</dbReference>
<dbReference type="GO" id="GO:0003677">
    <property type="term" value="F:DNA binding"/>
    <property type="evidence" value="ECO:0007669"/>
    <property type="project" value="InterPro"/>
</dbReference>
<evidence type="ECO:0000256" key="2">
    <source>
        <dbReference type="ARBA" id="ARBA00023015"/>
    </source>
</evidence>
<dbReference type="Gene3D" id="1.10.10.10">
    <property type="entry name" value="Winged helix-like DNA-binding domain superfamily/Winged helix DNA-binding domain"/>
    <property type="match status" value="1"/>
</dbReference>